<dbReference type="AlphaFoldDB" id="A0A9J6A4G0"/>
<sequence>MKERKISLNNTSMNFTYWDNILAFDKVLYYNNDRHKHTWFIKVWRKIFAESIPNWFINWWSYHCPTVQILLEQFLKLYKEWTKVSLDLNKLYQADNICWLEKIDQIYFYIKFSIPWIHKWTPEDLLQQILGQTNETRSQNKTIN</sequence>
<proteinExistence type="predicted"/>
<name>A0A9J6A4G0_SOLCO</name>
<dbReference type="EMBL" id="JACXVP010000002">
    <property type="protein sequence ID" value="KAG5619526.1"/>
    <property type="molecule type" value="Genomic_DNA"/>
</dbReference>
<keyword evidence="2" id="KW-1185">Reference proteome</keyword>
<dbReference type="Proteomes" id="UP000824120">
    <property type="component" value="Chromosome 2"/>
</dbReference>
<gene>
    <name evidence="1" type="ORF">H5410_004744</name>
</gene>
<dbReference type="OrthoDB" id="1743486at2759"/>
<evidence type="ECO:0000313" key="1">
    <source>
        <dbReference type="EMBL" id="KAG5619526.1"/>
    </source>
</evidence>
<protein>
    <submittedName>
        <fullName evidence="1">Uncharacterized protein</fullName>
    </submittedName>
</protein>
<evidence type="ECO:0000313" key="2">
    <source>
        <dbReference type="Proteomes" id="UP000824120"/>
    </source>
</evidence>
<accession>A0A9J6A4G0</accession>
<reference evidence="1 2" key="1">
    <citation type="submission" date="2020-09" db="EMBL/GenBank/DDBJ databases">
        <title>De no assembly of potato wild relative species, Solanum commersonii.</title>
        <authorList>
            <person name="Cho K."/>
        </authorList>
    </citation>
    <scope>NUCLEOTIDE SEQUENCE [LARGE SCALE GENOMIC DNA]</scope>
    <source>
        <strain evidence="1">LZ3.2</strain>
        <tissue evidence="1">Leaf</tissue>
    </source>
</reference>
<organism evidence="1 2">
    <name type="scientific">Solanum commersonii</name>
    <name type="common">Commerson's wild potato</name>
    <name type="synonym">Commerson's nightshade</name>
    <dbReference type="NCBI Taxonomy" id="4109"/>
    <lineage>
        <taxon>Eukaryota</taxon>
        <taxon>Viridiplantae</taxon>
        <taxon>Streptophyta</taxon>
        <taxon>Embryophyta</taxon>
        <taxon>Tracheophyta</taxon>
        <taxon>Spermatophyta</taxon>
        <taxon>Magnoliopsida</taxon>
        <taxon>eudicotyledons</taxon>
        <taxon>Gunneridae</taxon>
        <taxon>Pentapetalae</taxon>
        <taxon>asterids</taxon>
        <taxon>lamiids</taxon>
        <taxon>Solanales</taxon>
        <taxon>Solanaceae</taxon>
        <taxon>Solanoideae</taxon>
        <taxon>Solaneae</taxon>
        <taxon>Solanum</taxon>
    </lineage>
</organism>
<comment type="caution">
    <text evidence="1">The sequence shown here is derived from an EMBL/GenBank/DDBJ whole genome shotgun (WGS) entry which is preliminary data.</text>
</comment>